<dbReference type="PANTHER" id="PTHR30532:SF24">
    <property type="entry name" value="FERRIC ENTEROBACTIN-BINDING PERIPLASMIC PROTEIN FEPB"/>
    <property type="match status" value="1"/>
</dbReference>
<dbReference type="NCBIfam" id="NF008200">
    <property type="entry name" value="PRK10957.1"/>
    <property type="match status" value="1"/>
</dbReference>
<dbReference type="PANTHER" id="PTHR30532">
    <property type="entry name" value="IRON III DICITRATE-BINDING PERIPLASMIC PROTEIN"/>
    <property type="match status" value="1"/>
</dbReference>
<dbReference type="EMBL" id="MSKJ01000002">
    <property type="protein sequence ID" value="OLO46128.1"/>
    <property type="molecule type" value="Genomic_DNA"/>
</dbReference>
<comment type="similarity">
    <text evidence="2">Belongs to the bacterial solute-binding protein 8 family.</text>
</comment>
<sequence>MNASSRRASRLRQGLLAVAAMVLSTGLVACGSSNSSTSASTAAGSAGASGAASAGASGAASSGAPAKATWPVTIKGDDGVDVEIKAEPKSIVSTSVTLTGSLLALDAPVVASTPAKKKDEKTDDNGFFTQWSKQATDKGVKAIDGSEDSLAQTVAGDNPDLIIVAKTGQDSAVKVVDSLRQLEVPVLVIDYGSHSWQDVTKTLGQATGRQAKADSVIKDYTTKAEKAKSAIAVPQGKTSVFTVPGDGTKGANAFTEEAPQVQLLKDLGFTIATVPDSVKGDQSMGDRKDIVQLSPENVQAGLTGENWVVIAADETAKNAVTSNETFSSAAPVTGGKVQYMPPSSFRLDYYSALEMLEAVQKAYPKTS</sequence>
<accession>A0A1Q8VDE5</accession>
<dbReference type="SUPFAM" id="SSF53807">
    <property type="entry name" value="Helical backbone' metal receptor"/>
    <property type="match status" value="1"/>
</dbReference>
<protein>
    <submittedName>
        <fullName evidence="8">Fe2+-enterobactin ABC transporter substrate-binding protein</fullName>
    </submittedName>
</protein>
<evidence type="ECO:0000256" key="5">
    <source>
        <dbReference type="SAM" id="MobiDB-lite"/>
    </source>
</evidence>
<evidence type="ECO:0000256" key="4">
    <source>
        <dbReference type="ARBA" id="ARBA00022729"/>
    </source>
</evidence>
<evidence type="ECO:0000313" key="9">
    <source>
        <dbReference type="Proteomes" id="UP000186857"/>
    </source>
</evidence>
<dbReference type="GO" id="GO:1901678">
    <property type="term" value="P:iron coordination entity transport"/>
    <property type="evidence" value="ECO:0007669"/>
    <property type="project" value="UniProtKB-ARBA"/>
</dbReference>
<dbReference type="AlphaFoldDB" id="A0A1Q8VDE5"/>
<organism evidence="8 9">
    <name type="scientific">Actinomyces oris</name>
    <dbReference type="NCBI Taxonomy" id="544580"/>
    <lineage>
        <taxon>Bacteria</taxon>
        <taxon>Bacillati</taxon>
        <taxon>Actinomycetota</taxon>
        <taxon>Actinomycetes</taxon>
        <taxon>Actinomycetales</taxon>
        <taxon>Actinomycetaceae</taxon>
        <taxon>Actinomyces</taxon>
    </lineage>
</organism>
<keyword evidence="4 6" id="KW-0732">Signal</keyword>
<comment type="subcellular location">
    <subcellularLocation>
        <location evidence="1">Cell envelope</location>
    </subcellularLocation>
</comment>
<evidence type="ECO:0000256" key="6">
    <source>
        <dbReference type="SAM" id="SignalP"/>
    </source>
</evidence>
<dbReference type="InterPro" id="IPR051313">
    <property type="entry name" value="Bact_iron-sidero_bind"/>
</dbReference>
<dbReference type="Pfam" id="PF01497">
    <property type="entry name" value="Peripla_BP_2"/>
    <property type="match status" value="1"/>
</dbReference>
<keyword evidence="3" id="KW-0813">Transport</keyword>
<comment type="caution">
    <text evidence="8">The sequence shown here is derived from an EMBL/GenBank/DDBJ whole genome shotgun (WGS) entry which is preliminary data.</text>
</comment>
<dbReference type="Gene3D" id="3.40.50.1980">
    <property type="entry name" value="Nitrogenase molybdenum iron protein domain"/>
    <property type="match status" value="2"/>
</dbReference>
<dbReference type="OrthoDB" id="9793175at2"/>
<evidence type="ECO:0000259" key="7">
    <source>
        <dbReference type="PROSITE" id="PS50983"/>
    </source>
</evidence>
<gene>
    <name evidence="8" type="ORF">BKH29_01565</name>
</gene>
<reference evidence="8 9" key="1">
    <citation type="submission" date="2016-12" db="EMBL/GenBank/DDBJ databases">
        <title>Genomic Comparison of strains in the 'Actinomyces naeslundii' Group.</title>
        <authorList>
            <person name="Mughal S.R."/>
            <person name="Do T."/>
            <person name="Gilbert S.C."/>
            <person name="Witherden E.A."/>
            <person name="Didelot X."/>
            <person name="Beighton D."/>
        </authorList>
    </citation>
    <scope>NUCLEOTIDE SEQUENCE [LARGE SCALE GENOMIC DNA]</scope>
    <source>
        <strain evidence="8 9">CCUG 33920</strain>
    </source>
</reference>
<feature type="chain" id="PRO_5039164039" evidence="6">
    <location>
        <begin position="30"/>
        <end position="367"/>
    </location>
</feature>
<feature type="region of interest" description="Disordered" evidence="5">
    <location>
        <begin position="39"/>
        <end position="71"/>
    </location>
</feature>
<feature type="domain" description="Fe/B12 periplasmic-binding" evidence="7">
    <location>
        <begin position="90"/>
        <end position="367"/>
    </location>
</feature>
<feature type="signal peptide" evidence="6">
    <location>
        <begin position="1"/>
        <end position="29"/>
    </location>
</feature>
<evidence type="ECO:0000256" key="3">
    <source>
        <dbReference type="ARBA" id="ARBA00022448"/>
    </source>
</evidence>
<evidence type="ECO:0000256" key="1">
    <source>
        <dbReference type="ARBA" id="ARBA00004196"/>
    </source>
</evidence>
<evidence type="ECO:0000313" key="8">
    <source>
        <dbReference type="EMBL" id="OLO46128.1"/>
    </source>
</evidence>
<dbReference type="GO" id="GO:0030288">
    <property type="term" value="C:outer membrane-bounded periplasmic space"/>
    <property type="evidence" value="ECO:0007669"/>
    <property type="project" value="TreeGrafter"/>
</dbReference>
<name>A0A1Q8VDE5_9ACTO</name>
<dbReference type="InterPro" id="IPR002491">
    <property type="entry name" value="ABC_transptr_periplasmic_BD"/>
</dbReference>
<dbReference type="PROSITE" id="PS50983">
    <property type="entry name" value="FE_B12_PBP"/>
    <property type="match status" value="1"/>
</dbReference>
<dbReference type="PROSITE" id="PS51257">
    <property type="entry name" value="PROKAR_LIPOPROTEIN"/>
    <property type="match status" value="1"/>
</dbReference>
<dbReference type="Proteomes" id="UP000186857">
    <property type="component" value="Unassembled WGS sequence"/>
</dbReference>
<feature type="compositionally biased region" description="Low complexity" evidence="5">
    <location>
        <begin position="39"/>
        <end position="64"/>
    </location>
</feature>
<proteinExistence type="inferred from homology"/>
<dbReference type="RefSeq" id="WP_009396866.1">
    <property type="nucleotide sequence ID" value="NZ_MSKJ01000002.1"/>
</dbReference>
<evidence type="ECO:0000256" key="2">
    <source>
        <dbReference type="ARBA" id="ARBA00008814"/>
    </source>
</evidence>